<feature type="transmembrane region" description="Helical" evidence="5">
    <location>
        <begin position="76"/>
        <end position="95"/>
    </location>
</feature>
<evidence type="ECO:0000259" key="6">
    <source>
        <dbReference type="Pfam" id="PF07298"/>
    </source>
</evidence>
<protein>
    <submittedName>
        <fullName evidence="7">NnrU family protein</fullName>
    </submittedName>
</protein>
<evidence type="ECO:0000256" key="5">
    <source>
        <dbReference type="SAM" id="Phobius"/>
    </source>
</evidence>
<dbReference type="STRING" id="1280949.HAD_08705"/>
<comment type="caution">
    <text evidence="7">The sequence shown here is derived from an EMBL/GenBank/DDBJ whole genome shotgun (WGS) entry which is preliminary data.</text>
</comment>
<sequence length="194" mass="21362">MALFILGLVIFFGAHVFSAVRSREPGKDLKKKMGYGPFMGTYTFVSIIGFFLICVGFNETRGMGLVYSPPSWGKHVNFALMPPALILLVASQLPAGRIKKWAKHPMLVAVKLWALGHFFATGQLNAFLLFTAFLTFAVFDRIMVKRRGDTGPAPETPVKLWADIVSVVGGIVLYVAFVMYLHRVLIGVPVIMPG</sequence>
<evidence type="ECO:0000256" key="1">
    <source>
        <dbReference type="ARBA" id="ARBA00004141"/>
    </source>
</evidence>
<dbReference type="AlphaFoldDB" id="A0A069E6S9"/>
<feature type="transmembrane region" description="Helical" evidence="5">
    <location>
        <begin position="34"/>
        <end position="55"/>
    </location>
</feature>
<dbReference type="EMBL" id="ARYH01000001">
    <property type="protein sequence ID" value="KCZ85752.1"/>
    <property type="molecule type" value="Genomic_DNA"/>
</dbReference>
<dbReference type="GO" id="GO:0016020">
    <property type="term" value="C:membrane"/>
    <property type="evidence" value="ECO:0007669"/>
    <property type="project" value="UniProtKB-SubCell"/>
</dbReference>
<dbReference type="Proteomes" id="UP000027446">
    <property type="component" value="Unassembled WGS sequence"/>
</dbReference>
<dbReference type="OrthoDB" id="5293641at2"/>
<dbReference type="InterPro" id="IPR009915">
    <property type="entry name" value="NnrU_dom"/>
</dbReference>
<gene>
    <name evidence="7" type="ORF">HAD_08705</name>
</gene>
<reference evidence="7 8" key="1">
    <citation type="journal article" date="2014" name="Antonie Van Leeuwenhoek">
        <title>Hyphomonas beringensis sp. nov. and Hyphomonas chukchiensis sp. nov., isolated from surface seawater of the Bering Sea and Chukchi Sea.</title>
        <authorList>
            <person name="Li C."/>
            <person name="Lai Q."/>
            <person name="Li G."/>
            <person name="Dong C."/>
            <person name="Wang J."/>
            <person name="Liao Y."/>
            <person name="Shao Z."/>
        </authorList>
    </citation>
    <scope>NUCLEOTIDE SEQUENCE [LARGE SCALE GENOMIC DNA]</scope>
    <source>
        <strain evidence="7 8">MHS-3</strain>
    </source>
</reference>
<evidence type="ECO:0000313" key="8">
    <source>
        <dbReference type="Proteomes" id="UP000027446"/>
    </source>
</evidence>
<dbReference type="RefSeq" id="WP_035570554.1">
    <property type="nucleotide sequence ID" value="NZ_ARYH01000001.1"/>
</dbReference>
<comment type="subcellular location">
    <subcellularLocation>
        <location evidence="1">Membrane</location>
        <topology evidence="1">Multi-pass membrane protein</topology>
    </subcellularLocation>
</comment>
<evidence type="ECO:0000256" key="2">
    <source>
        <dbReference type="ARBA" id="ARBA00022692"/>
    </source>
</evidence>
<dbReference type="eggNOG" id="COG4094">
    <property type="taxonomic scope" value="Bacteria"/>
</dbReference>
<evidence type="ECO:0000256" key="4">
    <source>
        <dbReference type="ARBA" id="ARBA00023136"/>
    </source>
</evidence>
<feature type="transmembrane region" description="Helical" evidence="5">
    <location>
        <begin position="160"/>
        <end position="182"/>
    </location>
</feature>
<evidence type="ECO:0000313" key="7">
    <source>
        <dbReference type="EMBL" id="KCZ85752.1"/>
    </source>
</evidence>
<keyword evidence="3 5" id="KW-1133">Transmembrane helix</keyword>
<keyword evidence="8" id="KW-1185">Reference proteome</keyword>
<keyword evidence="2 5" id="KW-0812">Transmembrane</keyword>
<dbReference type="Pfam" id="PF07298">
    <property type="entry name" value="NnrU"/>
    <property type="match status" value="1"/>
</dbReference>
<evidence type="ECO:0000256" key="3">
    <source>
        <dbReference type="ARBA" id="ARBA00022989"/>
    </source>
</evidence>
<feature type="transmembrane region" description="Helical" evidence="5">
    <location>
        <begin position="115"/>
        <end position="139"/>
    </location>
</feature>
<organism evidence="7 8">
    <name type="scientific">Hyphomonas adhaerens MHS-3</name>
    <dbReference type="NCBI Taxonomy" id="1280949"/>
    <lineage>
        <taxon>Bacteria</taxon>
        <taxon>Pseudomonadati</taxon>
        <taxon>Pseudomonadota</taxon>
        <taxon>Alphaproteobacteria</taxon>
        <taxon>Hyphomonadales</taxon>
        <taxon>Hyphomonadaceae</taxon>
        <taxon>Hyphomonas</taxon>
    </lineage>
</organism>
<proteinExistence type="predicted"/>
<name>A0A069E6S9_9PROT</name>
<dbReference type="PATRIC" id="fig|1280949.3.peg.1777"/>
<accession>A0A069E6S9</accession>
<keyword evidence="4 5" id="KW-0472">Membrane</keyword>
<feature type="domain" description="NnrU" evidence="6">
    <location>
        <begin position="4"/>
        <end position="189"/>
    </location>
</feature>